<comment type="subcellular location">
    <subcellularLocation>
        <location evidence="1">Cell membrane</location>
        <topology evidence="1">Multi-pass membrane protein</topology>
    </subcellularLocation>
</comment>
<organism evidence="8 9">
    <name type="scientific">Marinomonas phaeophyticola</name>
    <dbReference type="NCBI Taxonomy" id="3004091"/>
    <lineage>
        <taxon>Bacteria</taxon>
        <taxon>Pseudomonadati</taxon>
        <taxon>Pseudomonadota</taxon>
        <taxon>Gammaproteobacteria</taxon>
        <taxon>Oceanospirillales</taxon>
        <taxon>Oceanospirillaceae</taxon>
        <taxon>Marinomonas</taxon>
    </lineage>
</organism>
<feature type="transmembrane region" description="Helical" evidence="7">
    <location>
        <begin position="457"/>
        <end position="476"/>
    </location>
</feature>
<evidence type="ECO:0000256" key="2">
    <source>
        <dbReference type="ARBA" id="ARBA00022448"/>
    </source>
</evidence>
<proteinExistence type="predicted"/>
<keyword evidence="9" id="KW-1185">Reference proteome</keyword>
<keyword evidence="3" id="KW-1003">Cell membrane</keyword>
<feature type="transmembrane region" description="Helical" evidence="7">
    <location>
        <begin position="148"/>
        <end position="165"/>
    </location>
</feature>
<sequence length="530" mass="57251">MKKINKIRPLVFWPPFLLLMTAVILSFVNLDGFLGITSAINSWILSEFSWLFSIGTLFLLGTCAWVYCSPIGNVKIGGEQATPLLSKWRWFSIALCTTVAIGILFWGTAEPMYHLHSPPTSMGLEANSPAAAKFAMSTMFLHWSFTPYAIYSIPALMFALAYYNLKMPFSLGSALYPIFGKRVQGKVGQIIDAIALYALVAGMAASLGTGVLTLAGGLDNMLSVGTGPIVLGAVTLAIVACFIISAASGLHKGIARLSSLNTKVFFLIAGFVFIFGPTSWILSMGVEGIGSYLGNFFQKSLFTGAASGDKWPQWWTIFYWANWLAWAPITALFLGKISRGYTVRQFLIFNLVLPASFACVWMSIFSGTALHMDMTGDGMLNKALQATGAESVIYTMFDNLPMAGITAIVFIFVSFLSYVTAADSNTEAIANLCADNSEAVLAGNENEEGNNNLMIKVVWGVTIGFIAWVMTSFAGIDGIKMMSNLGGLPALFIVLACNISLIYCVINGTFTKPKTHENSATLSTTPMQLD</sequence>
<feature type="transmembrane region" description="Helical" evidence="7">
    <location>
        <begin position="262"/>
        <end position="282"/>
    </location>
</feature>
<dbReference type="PANTHER" id="PTHR30047">
    <property type="entry name" value="HIGH-AFFINITY CHOLINE TRANSPORT PROTEIN-RELATED"/>
    <property type="match status" value="1"/>
</dbReference>
<evidence type="ECO:0000256" key="6">
    <source>
        <dbReference type="ARBA" id="ARBA00023136"/>
    </source>
</evidence>
<reference evidence="8" key="1">
    <citation type="submission" date="2022-12" db="EMBL/GenBank/DDBJ databases">
        <title>Marinomonas 15G1-11 sp. nov, isolated from marine algae.</title>
        <authorList>
            <person name="Butt M."/>
            <person name="Choi D.G."/>
            <person name="Kim J.M."/>
            <person name="Lee J.K."/>
            <person name="Baek J.H."/>
            <person name="Jeon C.O."/>
        </authorList>
    </citation>
    <scope>NUCLEOTIDE SEQUENCE</scope>
    <source>
        <strain evidence="8">15G1-11</strain>
    </source>
</reference>
<evidence type="ECO:0000256" key="4">
    <source>
        <dbReference type="ARBA" id="ARBA00022692"/>
    </source>
</evidence>
<accession>A0ABT4JVM4</accession>
<feature type="transmembrane region" description="Helical" evidence="7">
    <location>
        <begin position="400"/>
        <end position="419"/>
    </location>
</feature>
<dbReference type="Proteomes" id="UP001149719">
    <property type="component" value="Unassembled WGS sequence"/>
</dbReference>
<feature type="transmembrane region" description="Helical" evidence="7">
    <location>
        <begin position="12"/>
        <end position="36"/>
    </location>
</feature>
<feature type="transmembrane region" description="Helical" evidence="7">
    <location>
        <begin position="88"/>
        <end position="109"/>
    </location>
</feature>
<dbReference type="RefSeq" id="WP_269124539.1">
    <property type="nucleotide sequence ID" value="NZ_JAPUBN010000013.1"/>
</dbReference>
<feature type="transmembrane region" description="Helical" evidence="7">
    <location>
        <begin position="488"/>
        <end position="506"/>
    </location>
</feature>
<dbReference type="InterPro" id="IPR000060">
    <property type="entry name" value="BCCT_transptr"/>
</dbReference>
<name>A0ABT4JVM4_9GAMM</name>
<feature type="transmembrane region" description="Helical" evidence="7">
    <location>
        <begin position="347"/>
        <end position="370"/>
    </location>
</feature>
<feature type="transmembrane region" description="Helical" evidence="7">
    <location>
        <begin position="194"/>
        <end position="217"/>
    </location>
</feature>
<evidence type="ECO:0000256" key="7">
    <source>
        <dbReference type="SAM" id="Phobius"/>
    </source>
</evidence>
<gene>
    <name evidence="8" type="ORF">O1D97_08110</name>
</gene>
<protein>
    <submittedName>
        <fullName evidence="8">BCCT family transporter</fullName>
    </submittedName>
</protein>
<keyword evidence="4 7" id="KW-0812">Transmembrane</keyword>
<evidence type="ECO:0000256" key="3">
    <source>
        <dbReference type="ARBA" id="ARBA00022475"/>
    </source>
</evidence>
<feature type="transmembrane region" description="Helical" evidence="7">
    <location>
        <begin position="229"/>
        <end position="250"/>
    </location>
</feature>
<feature type="transmembrane region" description="Helical" evidence="7">
    <location>
        <begin position="317"/>
        <end position="335"/>
    </location>
</feature>
<dbReference type="PANTHER" id="PTHR30047:SF11">
    <property type="entry name" value="L-CARNITINE_GAMMA-BUTYROBETAINE ANTIPORTER"/>
    <property type="match status" value="1"/>
</dbReference>
<keyword evidence="2" id="KW-0813">Transport</keyword>
<keyword evidence="5 7" id="KW-1133">Transmembrane helix</keyword>
<dbReference type="Pfam" id="PF02028">
    <property type="entry name" value="BCCT"/>
    <property type="match status" value="1"/>
</dbReference>
<keyword evidence="6 7" id="KW-0472">Membrane</keyword>
<dbReference type="EMBL" id="JAPUBN010000013">
    <property type="protein sequence ID" value="MCZ2721619.1"/>
    <property type="molecule type" value="Genomic_DNA"/>
</dbReference>
<evidence type="ECO:0000256" key="1">
    <source>
        <dbReference type="ARBA" id="ARBA00004651"/>
    </source>
</evidence>
<feature type="transmembrane region" description="Helical" evidence="7">
    <location>
        <begin position="48"/>
        <end position="68"/>
    </location>
</feature>
<evidence type="ECO:0000256" key="5">
    <source>
        <dbReference type="ARBA" id="ARBA00022989"/>
    </source>
</evidence>
<evidence type="ECO:0000313" key="8">
    <source>
        <dbReference type="EMBL" id="MCZ2721619.1"/>
    </source>
</evidence>
<comment type="caution">
    <text evidence="8">The sequence shown here is derived from an EMBL/GenBank/DDBJ whole genome shotgun (WGS) entry which is preliminary data.</text>
</comment>
<evidence type="ECO:0000313" key="9">
    <source>
        <dbReference type="Proteomes" id="UP001149719"/>
    </source>
</evidence>